<comment type="caution">
    <text evidence="1">The sequence shown here is derived from an EMBL/GenBank/DDBJ whole genome shotgun (WGS) entry which is preliminary data.</text>
</comment>
<reference evidence="1 2" key="1">
    <citation type="journal article" date="2014" name="PLoS Genet.">
        <title>Phylogenetically driven sequencing of extremely halophilic archaea reveals strategies for static and dynamic osmo-response.</title>
        <authorList>
            <person name="Becker E.A."/>
            <person name="Seitzer P.M."/>
            <person name="Tritt A."/>
            <person name="Larsen D."/>
            <person name="Krusor M."/>
            <person name="Yao A.I."/>
            <person name="Wu D."/>
            <person name="Madern D."/>
            <person name="Eisen J.A."/>
            <person name="Darling A.E."/>
            <person name="Facciotti M.T."/>
        </authorList>
    </citation>
    <scope>NUCLEOTIDE SEQUENCE [LARGE SCALE GENOMIC DNA]</scope>
    <source>
        <strain evidence="1 2">ATCC 33799</strain>
    </source>
</reference>
<keyword evidence="2" id="KW-1185">Reference proteome</keyword>
<dbReference type="Proteomes" id="UP000011687">
    <property type="component" value="Unassembled WGS sequence"/>
</dbReference>
<evidence type="ECO:0000313" key="1">
    <source>
        <dbReference type="EMBL" id="EMA09902.1"/>
    </source>
</evidence>
<proteinExistence type="predicted"/>
<dbReference type="AlphaFoldDB" id="M0JL79"/>
<evidence type="ECO:0000313" key="2">
    <source>
        <dbReference type="Proteomes" id="UP000011687"/>
    </source>
</evidence>
<dbReference type="PATRIC" id="fig|662475.6.peg.4121"/>
<gene>
    <name evidence="1" type="ORF">C435_21060</name>
</gene>
<dbReference type="EMBL" id="AOLS01000121">
    <property type="protein sequence ID" value="EMA09902.1"/>
    <property type="molecule type" value="Genomic_DNA"/>
</dbReference>
<sequence length="45" mass="5235">MTEAHEFLLAESEDIEEHADAVYVVGRLLDRGWLYEVDGQLRKTE</sequence>
<organism evidence="1 2">
    <name type="scientific">Haloarcula marismortui ATCC 33799</name>
    <dbReference type="NCBI Taxonomy" id="662475"/>
    <lineage>
        <taxon>Archaea</taxon>
        <taxon>Methanobacteriati</taxon>
        <taxon>Methanobacteriota</taxon>
        <taxon>Stenosarchaea group</taxon>
        <taxon>Halobacteria</taxon>
        <taxon>Halobacteriales</taxon>
        <taxon>Haloarculaceae</taxon>
        <taxon>Haloarcula</taxon>
    </lineage>
</organism>
<accession>M0JL79</accession>
<name>M0JL79_9EURY</name>
<dbReference type="RefSeq" id="WP_007190695.1">
    <property type="nucleotide sequence ID" value="NZ_AOLS01000121.1"/>
</dbReference>
<protein>
    <submittedName>
        <fullName evidence="1">Uncharacterized protein</fullName>
    </submittedName>
</protein>